<dbReference type="PANTHER" id="PTHR30349">
    <property type="entry name" value="PHAGE INTEGRASE-RELATED"/>
    <property type="match status" value="1"/>
</dbReference>
<dbReference type="PANTHER" id="PTHR30349:SF41">
    <property type="entry name" value="INTEGRASE_RECOMBINASE PROTEIN MJ0367-RELATED"/>
    <property type="match status" value="1"/>
</dbReference>
<dbReference type="Pfam" id="PF00589">
    <property type="entry name" value="Phage_integrase"/>
    <property type="match status" value="1"/>
</dbReference>
<name>A0A412K530_BIFAD</name>
<feature type="domain" description="Core-binding (CB)" evidence="7">
    <location>
        <begin position="115"/>
        <end position="196"/>
    </location>
</feature>
<dbReference type="InterPro" id="IPR050090">
    <property type="entry name" value="Tyrosine_recombinase_XerCD"/>
</dbReference>
<dbReference type="InterPro" id="IPR002104">
    <property type="entry name" value="Integrase_catalytic"/>
</dbReference>
<evidence type="ECO:0000256" key="2">
    <source>
        <dbReference type="ARBA" id="ARBA00022908"/>
    </source>
</evidence>
<sequence>MNRKTNMPRYTLTLIDSTNQTPPIVLTAESTRTIIRQLTKRLDPTPERRRVQGSGGFTMERGRVKAFRELPPDPATGNRRRATAFGATKAEAERRLNEKIAELQRVGRLGYAKPPTVAEWCDHWLNDICKPHLKPRTWGTYASVIERNVKPAIGAVRLDELKPAHFRRMERYVMDEQGKSSGTAGSAWRTLHKALEDAVLEGVIERNPAVKGTAPRVALKERAALTPDQAADLIAAETDDTWRLMWMLAFMTGMRQGERLGLTEDELRRDGDRLIILVEWQAQHLTKREVEGLPKGVECTPLGNGMYRTRPKTEKGRRAIPLPEALADQLLAYIERHGVNGDGLVFHDDEGLPLTGSVERRRWYRALDRVGLNHEYVPHSARHTTATILNRLGLDDVTRTAIMGHSRVSTTNEIYTHVELDRLVAATDGVEKAIEG</sequence>
<dbReference type="PROSITE" id="PS51900">
    <property type="entry name" value="CB"/>
    <property type="match status" value="1"/>
</dbReference>
<comment type="caution">
    <text evidence="8">The sequence shown here is derived from an EMBL/GenBank/DDBJ whole genome shotgun (WGS) entry which is preliminary data.</text>
</comment>
<dbReference type="Pfam" id="PF14659">
    <property type="entry name" value="Phage_int_SAM_3"/>
    <property type="match status" value="1"/>
</dbReference>
<dbReference type="RefSeq" id="WP_117760224.1">
    <property type="nucleotide sequence ID" value="NZ_QRVT01000009.1"/>
</dbReference>
<gene>
    <name evidence="8" type="ORF">DWX79_08950</name>
</gene>
<feature type="domain" description="Tyr recombinase" evidence="6">
    <location>
        <begin position="220"/>
        <end position="428"/>
    </location>
</feature>
<evidence type="ECO:0000313" key="8">
    <source>
        <dbReference type="EMBL" id="RGS63920.1"/>
    </source>
</evidence>
<dbReference type="InterPro" id="IPR044068">
    <property type="entry name" value="CB"/>
</dbReference>
<reference evidence="8 9" key="1">
    <citation type="submission" date="2018-08" db="EMBL/GenBank/DDBJ databases">
        <title>A genome reference for cultivated species of the human gut microbiota.</title>
        <authorList>
            <person name="Zou Y."/>
            <person name="Xue W."/>
            <person name="Luo G."/>
        </authorList>
    </citation>
    <scope>NUCLEOTIDE SEQUENCE [LARGE SCALE GENOMIC DNA]</scope>
    <source>
        <strain evidence="8 9">AF21-27</strain>
    </source>
</reference>
<evidence type="ECO:0000256" key="5">
    <source>
        <dbReference type="PROSITE-ProRule" id="PRU01248"/>
    </source>
</evidence>
<keyword evidence="3 5" id="KW-0238">DNA-binding</keyword>
<dbReference type="InterPro" id="IPR013762">
    <property type="entry name" value="Integrase-like_cat_sf"/>
</dbReference>
<evidence type="ECO:0000256" key="4">
    <source>
        <dbReference type="ARBA" id="ARBA00023172"/>
    </source>
</evidence>
<evidence type="ECO:0000313" key="9">
    <source>
        <dbReference type="Proteomes" id="UP000285462"/>
    </source>
</evidence>
<evidence type="ECO:0000256" key="1">
    <source>
        <dbReference type="ARBA" id="ARBA00008857"/>
    </source>
</evidence>
<dbReference type="SUPFAM" id="SSF56349">
    <property type="entry name" value="DNA breaking-rejoining enzymes"/>
    <property type="match status" value="1"/>
</dbReference>
<dbReference type="CDD" id="cd01189">
    <property type="entry name" value="INT_ICEBs1_C_like"/>
    <property type="match status" value="1"/>
</dbReference>
<dbReference type="GO" id="GO:0015074">
    <property type="term" value="P:DNA integration"/>
    <property type="evidence" value="ECO:0007669"/>
    <property type="project" value="UniProtKB-KW"/>
</dbReference>
<dbReference type="InterPro" id="IPR011010">
    <property type="entry name" value="DNA_brk_join_enz"/>
</dbReference>
<dbReference type="AlphaFoldDB" id="A0A412K530"/>
<keyword evidence="4" id="KW-0233">DNA recombination</keyword>
<dbReference type="GO" id="GO:0003677">
    <property type="term" value="F:DNA binding"/>
    <property type="evidence" value="ECO:0007669"/>
    <property type="project" value="UniProtKB-UniRule"/>
</dbReference>
<protein>
    <submittedName>
        <fullName evidence="8">Site-specific integrase</fullName>
    </submittedName>
</protein>
<comment type="similarity">
    <text evidence="1">Belongs to the 'phage' integrase family.</text>
</comment>
<dbReference type="GO" id="GO:0006310">
    <property type="term" value="P:DNA recombination"/>
    <property type="evidence" value="ECO:0007669"/>
    <property type="project" value="UniProtKB-KW"/>
</dbReference>
<dbReference type="Gene3D" id="1.10.150.130">
    <property type="match status" value="1"/>
</dbReference>
<dbReference type="InterPro" id="IPR010998">
    <property type="entry name" value="Integrase_recombinase_N"/>
</dbReference>
<evidence type="ECO:0000256" key="3">
    <source>
        <dbReference type="ARBA" id="ARBA00023125"/>
    </source>
</evidence>
<dbReference type="Gene3D" id="1.10.443.10">
    <property type="entry name" value="Intergrase catalytic core"/>
    <property type="match status" value="1"/>
</dbReference>
<dbReference type="EMBL" id="QRVT01000009">
    <property type="protein sequence ID" value="RGS63920.1"/>
    <property type="molecule type" value="Genomic_DNA"/>
</dbReference>
<evidence type="ECO:0000259" key="7">
    <source>
        <dbReference type="PROSITE" id="PS51900"/>
    </source>
</evidence>
<keyword evidence="2" id="KW-0229">DNA integration</keyword>
<accession>A0A412K530</accession>
<dbReference type="Proteomes" id="UP000285462">
    <property type="component" value="Unassembled WGS sequence"/>
</dbReference>
<dbReference type="PROSITE" id="PS51898">
    <property type="entry name" value="TYR_RECOMBINASE"/>
    <property type="match status" value="1"/>
</dbReference>
<dbReference type="InterPro" id="IPR004107">
    <property type="entry name" value="Integrase_SAM-like_N"/>
</dbReference>
<organism evidence="8 9">
    <name type="scientific">Bifidobacterium adolescentis</name>
    <dbReference type="NCBI Taxonomy" id="1680"/>
    <lineage>
        <taxon>Bacteria</taxon>
        <taxon>Bacillati</taxon>
        <taxon>Actinomycetota</taxon>
        <taxon>Actinomycetes</taxon>
        <taxon>Bifidobacteriales</taxon>
        <taxon>Bifidobacteriaceae</taxon>
        <taxon>Bifidobacterium</taxon>
    </lineage>
</organism>
<evidence type="ECO:0000259" key="6">
    <source>
        <dbReference type="PROSITE" id="PS51898"/>
    </source>
</evidence>
<proteinExistence type="inferred from homology"/>